<dbReference type="Gene3D" id="3.40.50.10810">
    <property type="entry name" value="Tandem AAA-ATPase domain"/>
    <property type="match status" value="1"/>
</dbReference>
<dbReference type="InterPro" id="IPR038718">
    <property type="entry name" value="SNF2-like_sf"/>
</dbReference>
<dbReference type="Proteomes" id="UP000536509">
    <property type="component" value="Unassembled WGS sequence"/>
</dbReference>
<dbReference type="PROSITE" id="PS51192">
    <property type="entry name" value="HELICASE_ATP_BIND_1"/>
    <property type="match status" value="1"/>
</dbReference>
<dbReference type="InterPro" id="IPR001650">
    <property type="entry name" value="Helicase_C-like"/>
</dbReference>
<keyword evidence="3" id="KW-0067">ATP-binding</keyword>
<dbReference type="PROSITE" id="PS51194">
    <property type="entry name" value="HELICASE_CTER"/>
    <property type="match status" value="1"/>
</dbReference>
<dbReference type="PANTHER" id="PTHR10799">
    <property type="entry name" value="SNF2/RAD54 HELICASE FAMILY"/>
    <property type="match status" value="1"/>
</dbReference>
<dbReference type="GO" id="GO:0004386">
    <property type="term" value="F:helicase activity"/>
    <property type="evidence" value="ECO:0007669"/>
    <property type="project" value="UniProtKB-KW"/>
</dbReference>
<keyword evidence="3" id="KW-0547">Nucleotide-binding</keyword>
<dbReference type="Pfam" id="PF00271">
    <property type="entry name" value="Helicase_C"/>
    <property type="match status" value="1"/>
</dbReference>
<keyword evidence="3" id="KW-0378">Hydrolase</keyword>
<keyword evidence="4" id="KW-1185">Reference proteome</keyword>
<dbReference type="Gene3D" id="3.40.50.300">
    <property type="entry name" value="P-loop containing nucleotide triphosphate hydrolases"/>
    <property type="match status" value="1"/>
</dbReference>
<gene>
    <name evidence="3" type="ORF">HKT18_01725</name>
</gene>
<name>A0A7Y3VXT1_9FLAO</name>
<dbReference type="AlphaFoldDB" id="A0A7Y3VXT1"/>
<protein>
    <submittedName>
        <fullName evidence="3">DEAD/DEAH box helicase family protein</fullName>
    </submittedName>
</protein>
<reference evidence="3 4" key="1">
    <citation type="submission" date="2020-05" db="EMBL/GenBank/DDBJ databases">
        <title>Draft genome of Flavobacterium sp. IMCC34852.</title>
        <authorList>
            <person name="Song J."/>
            <person name="Cho J.-C."/>
        </authorList>
    </citation>
    <scope>NUCLEOTIDE SEQUENCE [LARGE SCALE GENOMIC DNA]</scope>
    <source>
        <strain evidence="3 4">IMCC34852</strain>
    </source>
</reference>
<dbReference type="InterPro" id="IPR027417">
    <property type="entry name" value="P-loop_NTPase"/>
</dbReference>
<evidence type="ECO:0000259" key="1">
    <source>
        <dbReference type="PROSITE" id="PS51192"/>
    </source>
</evidence>
<dbReference type="GO" id="GO:0005524">
    <property type="term" value="F:ATP binding"/>
    <property type="evidence" value="ECO:0007669"/>
    <property type="project" value="InterPro"/>
</dbReference>
<dbReference type="RefSeq" id="WP_171221125.1">
    <property type="nucleotide sequence ID" value="NZ_CP121446.1"/>
</dbReference>
<sequence>MIKLSIDITSNNGSEYFNISGEIQDIRNNKRILISLKRLGYIDKEESILIPFRLEDQISTLQEIQDLFQKYDFEFDYSRNIEDDIQNFHREELNFENFSLKAYSIRNDEFKKHPELVSEFDNFQKILQEELKRTLYPLQLLSAFHLAFSQNACNFAVPGAGKTSIVYGAYAYLKSLPKNDPKHVDRLIVIGPISSFAPWENEYAECFGKKINSQRLSGDINISKKEKLEYFYSSNPAEVGLIFHGGVSSFQNEIIDFLKKHKTMVVVDEAHRIKNPNRIWGSSVTEISKEATARVILTGTPLPNGYEDIYNLYKFIYPFKYKEILGYHYQNLQDLTLNNEPDSDRVNILKENISPFFIRIKKKDLNLPKINEKIVYVDMESYQQEIYNFIEDEYLPSLRNNPSGSVKDVLNRAKLIRLRQASTNPSLLAKTLKNSLEQGNEEWDADPNIQFLTLSDEFIDDSEFFNKICNYSKFEIPVKFTEIFKIIKNEIFPKNGKVIIWTIFIQNAKELQSFLIKNEIKSKLLIGEIPQEERETTIKLFNDSTNFDFSVIIANPFSVAESISLHKGCHNAIYLERDYNASNFIQSKDRIHRVGLPENTITNYYYIVSKNSIDTVINNRLNEKVKRMEKIIDDEIPLFSRIDNNDETDIIVDLLKNYAERSKKI</sequence>
<dbReference type="InterPro" id="IPR000330">
    <property type="entry name" value="SNF2_N"/>
</dbReference>
<keyword evidence="3" id="KW-0347">Helicase</keyword>
<feature type="domain" description="Helicase C-terminal" evidence="2">
    <location>
        <begin position="479"/>
        <end position="632"/>
    </location>
</feature>
<accession>A0A7Y3VXT1</accession>
<feature type="domain" description="Helicase ATP-binding" evidence="1">
    <location>
        <begin position="143"/>
        <end position="319"/>
    </location>
</feature>
<dbReference type="EMBL" id="JABEVX010000001">
    <property type="protein sequence ID" value="NNT70923.1"/>
    <property type="molecule type" value="Genomic_DNA"/>
</dbReference>
<evidence type="ECO:0000259" key="2">
    <source>
        <dbReference type="PROSITE" id="PS51194"/>
    </source>
</evidence>
<comment type="caution">
    <text evidence="3">The sequence shown here is derived from an EMBL/GenBank/DDBJ whole genome shotgun (WGS) entry which is preliminary data.</text>
</comment>
<dbReference type="Pfam" id="PF00176">
    <property type="entry name" value="SNF2-rel_dom"/>
    <property type="match status" value="1"/>
</dbReference>
<dbReference type="SMART" id="SM00490">
    <property type="entry name" value="HELICc"/>
    <property type="match status" value="1"/>
</dbReference>
<evidence type="ECO:0000313" key="4">
    <source>
        <dbReference type="Proteomes" id="UP000536509"/>
    </source>
</evidence>
<dbReference type="InterPro" id="IPR014001">
    <property type="entry name" value="Helicase_ATP-bd"/>
</dbReference>
<dbReference type="SUPFAM" id="SSF52540">
    <property type="entry name" value="P-loop containing nucleoside triphosphate hydrolases"/>
    <property type="match status" value="2"/>
</dbReference>
<dbReference type="SMART" id="SM00487">
    <property type="entry name" value="DEXDc"/>
    <property type="match status" value="1"/>
</dbReference>
<organism evidence="3 4">
    <name type="scientific">Flavobacterium rivulicola</name>
    <dbReference type="NCBI Taxonomy" id="2732161"/>
    <lineage>
        <taxon>Bacteria</taxon>
        <taxon>Pseudomonadati</taxon>
        <taxon>Bacteroidota</taxon>
        <taxon>Flavobacteriia</taxon>
        <taxon>Flavobacteriales</taxon>
        <taxon>Flavobacteriaceae</taxon>
        <taxon>Flavobacterium</taxon>
    </lineage>
</organism>
<evidence type="ECO:0000313" key="3">
    <source>
        <dbReference type="EMBL" id="NNT70923.1"/>
    </source>
</evidence>
<proteinExistence type="predicted"/>